<dbReference type="AlphaFoldDB" id="A0A382F0Q1"/>
<proteinExistence type="predicted"/>
<protein>
    <recommendedName>
        <fullName evidence="2">DUF262 domain-containing protein</fullName>
    </recommendedName>
</protein>
<evidence type="ECO:0000313" key="1">
    <source>
        <dbReference type="EMBL" id="SVB56530.1"/>
    </source>
</evidence>
<dbReference type="PANTHER" id="PTHR39639:SF1">
    <property type="entry name" value="DUF262 DOMAIN-CONTAINING PROTEIN"/>
    <property type="match status" value="1"/>
</dbReference>
<dbReference type="PANTHER" id="PTHR39639">
    <property type="entry name" value="CHROMOSOME 16, WHOLE GENOME SHOTGUN SEQUENCE"/>
    <property type="match status" value="1"/>
</dbReference>
<feature type="non-terminal residue" evidence="1">
    <location>
        <position position="218"/>
    </location>
</feature>
<organism evidence="1">
    <name type="scientific">marine metagenome</name>
    <dbReference type="NCBI Taxonomy" id="408172"/>
    <lineage>
        <taxon>unclassified sequences</taxon>
        <taxon>metagenomes</taxon>
        <taxon>ecological metagenomes</taxon>
    </lineage>
</organism>
<accession>A0A382F0Q1</accession>
<sequence>MARFITPILLNEEIGTTENPNSFRGAVPVSWLKHPTVGKQHAELDTQNRAYQREKVCSVSWKQNILKTILSGSYARIPEIHIRVLRHNGTWVFELVDGQQRVVAVLDFLNGKYPLPKDFIISDENHNINLSGMYVHEVEQQYEHLYNRIMCYDVGCAWYENLTDEMTSDLFTEILNNVNDMSPQELRNAVLGKLSQYVRDLARPIGSNYVHPLFERIT</sequence>
<name>A0A382F0Q1_9ZZZZ</name>
<reference evidence="1" key="1">
    <citation type="submission" date="2018-05" db="EMBL/GenBank/DDBJ databases">
        <authorList>
            <person name="Lanie J.A."/>
            <person name="Ng W.-L."/>
            <person name="Kazmierczak K.M."/>
            <person name="Andrzejewski T.M."/>
            <person name="Davidsen T.M."/>
            <person name="Wayne K.J."/>
            <person name="Tettelin H."/>
            <person name="Glass J.I."/>
            <person name="Rusch D."/>
            <person name="Podicherti R."/>
            <person name="Tsui H.-C.T."/>
            <person name="Winkler M.E."/>
        </authorList>
    </citation>
    <scope>NUCLEOTIDE SEQUENCE</scope>
</reference>
<evidence type="ECO:0008006" key="2">
    <source>
        <dbReference type="Google" id="ProtNLM"/>
    </source>
</evidence>
<gene>
    <name evidence="1" type="ORF">METZ01_LOCUS209384</name>
</gene>
<dbReference type="EMBL" id="UINC01047355">
    <property type="protein sequence ID" value="SVB56530.1"/>
    <property type="molecule type" value="Genomic_DNA"/>
</dbReference>